<dbReference type="EMBL" id="FOPP01000005">
    <property type="protein sequence ID" value="SFH11811.1"/>
    <property type="molecule type" value="Genomic_DNA"/>
</dbReference>
<dbReference type="GO" id="GO:0003824">
    <property type="term" value="F:catalytic activity"/>
    <property type="evidence" value="ECO:0007669"/>
    <property type="project" value="InterPro"/>
</dbReference>
<sequence length="391" mass="45296">MLMTLGSIKKHLKIVIARHEAILKQWITSCLAMTVMLLLSVKPAIAQEIKTKNVVIITFDGFRWKELFEGADSLNLFGKKFTKQDSAWRVRKYWGKDTEERRTKLMPFMWNSVAKQGQIHGNRNFGNKVDVKNKFWFSFPGYNEIFTGYPDSLINSNAHPPNHNINVLEFLNKRPEFKDKVATFTSWDAFYKILNAERSGFPINSGFNNVKGDKLSEVQKTLNDLMWWLPKDYGMGERHDGITYSFAKEHVRLNHPRVLQLSFIETDALAHDGRYDFYLDAANYNDKMIADLWNYMQSDPFYKDQTTFIITEDHGRGYGDNWQHHYHTVEHSNEIFFAIMGPDTKVLGEVKQKGQLYQNQIAQTIAALLGVTFENGHEIGKPIQDALPVKK</sequence>
<dbReference type="SUPFAM" id="SSF53649">
    <property type="entry name" value="Alkaline phosphatase-like"/>
    <property type="match status" value="1"/>
</dbReference>
<name>A0A1I2XIB2_9SPHI</name>
<keyword evidence="3" id="KW-1185">Reference proteome</keyword>
<organism evidence="2 3">
    <name type="scientific">Pedobacter insulae</name>
    <dbReference type="NCBI Taxonomy" id="414048"/>
    <lineage>
        <taxon>Bacteria</taxon>
        <taxon>Pseudomonadati</taxon>
        <taxon>Bacteroidota</taxon>
        <taxon>Sphingobacteriia</taxon>
        <taxon>Sphingobacteriales</taxon>
        <taxon>Sphingobacteriaceae</taxon>
        <taxon>Pedobacter</taxon>
    </lineage>
</organism>
<dbReference type="InterPro" id="IPR017850">
    <property type="entry name" value="Alkaline_phosphatase_core_sf"/>
</dbReference>
<dbReference type="Proteomes" id="UP000199666">
    <property type="component" value="Unassembled WGS sequence"/>
</dbReference>
<evidence type="ECO:0000313" key="2">
    <source>
        <dbReference type="EMBL" id="SFH11811.1"/>
    </source>
</evidence>
<dbReference type="GO" id="GO:0046872">
    <property type="term" value="F:metal ion binding"/>
    <property type="evidence" value="ECO:0007669"/>
    <property type="project" value="InterPro"/>
</dbReference>
<dbReference type="STRING" id="414048.SAMN04489864_105186"/>
<dbReference type="Pfam" id="PF01676">
    <property type="entry name" value="Metalloenzyme"/>
    <property type="match status" value="1"/>
</dbReference>
<evidence type="ECO:0000259" key="1">
    <source>
        <dbReference type="Pfam" id="PF01676"/>
    </source>
</evidence>
<proteinExistence type="predicted"/>
<gene>
    <name evidence="2" type="ORF">SAMN04489864_105186</name>
</gene>
<dbReference type="InterPro" id="IPR006124">
    <property type="entry name" value="Metalloenzyme"/>
</dbReference>
<accession>A0A1I2XIB2</accession>
<protein>
    <submittedName>
        <fullName evidence="2">Metalloenzyme superfamily protein</fullName>
    </submittedName>
</protein>
<dbReference type="Gene3D" id="3.40.720.10">
    <property type="entry name" value="Alkaline Phosphatase, subunit A"/>
    <property type="match status" value="1"/>
</dbReference>
<feature type="domain" description="Metalloenzyme" evidence="1">
    <location>
        <begin position="261"/>
        <end position="371"/>
    </location>
</feature>
<evidence type="ECO:0000313" key="3">
    <source>
        <dbReference type="Proteomes" id="UP000199666"/>
    </source>
</evidence>
<reference evidence="2 3" key="1">
    <citation type="submission" date="2016-10" db="EMBL/GenBank/DDBJ databases">
        <authorList>
            <person name="de Groot N.N."/>
        </authorList>
    </citation>
    <scope>NUCLEOTIDE SEQUENCE [LARGE SCALE GENOMIC DNA]</scope>
    <source>
        <strain evidence="2 3">DSM 18684</strain>
    </source>
</reference>
<dbReference type="AlphaFoldDB" id="A0A1I2XIB2"/>